<evidence type="ECO:0000256" key="1">
    <source>
        <dbReference type="SAM" id="MobiDB-lite"/>
    </source>
</evidence>
<dbReference type="AlphaFoldDB" id="A0A7W4VKX6"/>
<keyword evidence="2" id="KW-0472">Membrane</keyword>
<keyword evidence="2" id="KW-1133">Transmembrane helix</keyword>
<proteinExistence type="predicted"/>
<gene>
    <name evidence="3" type="ORF">FHR70_002167</name>
</gene>
<keyword evidence="2" id="KW-0812">Transmembrane</keyword>
<feature type="compositionally biased region" description="Low complexity" evidence="1">
    <location>
        <begin position="57"/>
        <end position="72"/>
    </location>
</feature>
<dbReference type="Proteomes" id="UP000532010">
    <property type="component" value="Unassembled WGS sequence"/>
</dbReference>
<evidence type="ECO:0000313" key="3">
    <source>
        <dbReference type="EMBL" id="MBB3019113.1"/>
    </source>
</evidence>
<evidence type="ECO:0000256" key="2">
    <source>
        <dbReference type="SAM" id="Phobius"/>
    </source>
</evidence>
<accession>A0A7W4VKX6</accession>
<sequence length="81" mass="8870">MPETDKQTDEELEDLDTASRVNFRDYPSSGLVVIAAVSSGLGWMLYKWLGRKRKAQSDAADALSQASAPPQSTTQPVDKKN</sequence>
<dbReference type="EMBL" id="JACHWB010000002">
    <property type="protein sequence ID" value="MBB3019113.1"/>
    <property type="molecule type" value="Genomic_DNA"/>
</dbReference>
<evidence type="ECO:0000313" key="4">
    <source>
        <dbReference type="Proteomes" id="UP000532010"/>
    </source>
</evidence>
<protein>
    <submittedName>
        <fullName evidence="3">Uncharacterized protein</fullName>
    </submittedName>
</protein>
<organism evidence="3 4">
    <name type="scientific">Microvirga lupini</name>
    <dbReference type="NCBI Taxonomy" id="420324"/>
    <lineage>
        <taxon>Bacteria</taxon>
        <taxon>Pseudomonadati</taxon>
        <taxon>Pseudomonadota</taxon>
        <taxon>Alphaproteobacteria</taxon>
        <taxon>Hyphomicrobiales</taxon>
        <taxon>Methylobacteriaceae</taxon>
        <taxon>Microvirga</taxon>
    </lineage>
</organism>
<dbReference type="RefSeq" id="WP_183449877.1">
    <property type="nucleotide sequence ID" value="NZ_JACHWB010000002.1"/>
</dbReference>
<comment type="caution">
    <text evidence="3">The sequence shown here is derived from an EMBL/GenBank/DDBJ whole genome shotgun (WGS) entry which is preliminary data.</text>
</comment>
<reference evidence="3 4" key="1">
    <citation type="submission" date="2020-08" db="EMBL/GenBank/DDBJ databases">
        <title>The Agave Microbiome: Exploring the role of microbial communities in plant adaptations to desert environments.</title>
        <authorList>
            <person name="Partida-Martinez L.P."/>
        </authorList>
    </citation>
    <scope>NUCLEOTIDE SEQUENCE [LARGE SCALE GENOMIC DNA]</scope>
    <source>
        <strain evidence="3 4">AT3.9</strain>
    </source>
</reference>
<feature type="transmembrane region" description="Helical" evidence="2">
    <location>
        <begin position="26"/>
        <end position="46"/>
    </location>
</feature>
<feature type="region of interest" description="Disordered" evidence="1">
    <location>
        <begin position="57"/>
        <end position="81"/>
    </location>
</feature>
<keyword evidence="4" id="KW-1185">Reference proteome</keyword>
<name>A0A7W4VKX6_9HYPH</name>